<dbReference type="Gramene" id="Kaladp0515s0126.1.v1.1">
    <property type="protein sequence ID" value="Kaladp0515s0126.1.v1.1.CDS.1"/>
    <property type="gene ID" value="Kaladp0515s0126.v1.1"/>
</dbReference>
<dbReference type="EnsemblPlants" id="Kaladp0515s0126.2.v1.1">
    <property type="protein sequence ID" value="Kaladp0515s0126.2.v1.1.CDS.1"/>
    <property type="gene ID" value="Kaladp0515s0126.v1.1"/>
</dbReference>
<comment type="similarity">
    <text evidence="2">Belongs to the TAF8 family.</text>
</comment>
<evidence type="ECO:0000256" key="2">
    <source>
        <dbReference type="ARBA" id="ARBA00008767"/>
    </source>
</evidence>
<evidence type="ECO:0000259" key="7">
    <source>
        <dbReference type="SMART" id="SM00576"/>
    </source>
</evidence>
<dbReference type="InterPro" id="IPR019473">
    <property type="entry name" value="TFIID_su8_C"/>
</dbReference>
<dbReference type="AlphaFoldDB" id="A0A7N0VAX1"/>
<protein>
    <recommendedName>
        <fullName evidence="3">Transcription initiation factor TFIID subunit 8</fullName>
    </recommendedName>
</protein>
<evidence type="ECO:0000256" key="3">
    <source>
        <dbReference type="ARBA" id="ARBA00017307"/>
    </source>
</evidence>
<dbReference type="Pfam" id="PF10406">
    <property type="entry name" value="TAF8_C"/>
    <property type="match status" value="1"/>
</dbReference>
<comment type="subcellular location">
    <subcellularLocation>
        <location evidence="1">Nucleus</location>
    </subcellularLocation>
</comment>
<dbReference type="PANTHER" id="PTHR46338">
    <property type="entry name" value="TRANSCRIPTION INITIATION FACTOR TFIID SUBUNIT 8"/>
    <property type="match status" value="1"/>
</dbReference>
<dbReference type="CDD" id="cd08049">
    <property type="entry name" value="TAF8"/>
    <property type="match status" value="1"/>
</dbReference>
<reference evidence="8" key="1">
    <citation type="submission" date="2021-01" db="UniProtKB">
        <authorList>
            <consortium name="EnsemblPlants"/>
        </authorList>
    </citation>
    <scope>IDENTIFICATION</scope>
</reference>
<evidence type="ECO:0000256" key="1">
    <source>
        <dbReference type="ARBA" id="ARBA00004123"/>
    </source>
</evidence>
<organism evidence="8 9">
    <name type="scientific">Kalanchoe fedtschenkoi</name>
    <name type="common">Lavender scallops</name>
    <name type="synonym">South American air plant</name>
    <dbReference type="NCBI Taxonomy" id="63787"/>
    <lineage>
        <taxon>Eukaryota</taxon>
        <taxon>Viridiplantae</taxon>
        <taxon>Streptophyta</taxon>
        <taxon>Embryophyta</taxon>
        <taxon>Tracheophyta</taxon>
        <taxon>Spermatophyta</taxon>
        <taxon>Magnoliopsida</taxon>
        <taxon>eudicotyledons</taxon>
        <taxon>Gunneridae</taxon>
        <taxon>Pentapetalae</taxon>
        <taxon>Saxifragales</taxon>
        <taxon>Crassulaceae</taxon>
        <taxon>Kalanchoe</taxon>
    </lineage>
</organism>
<dbReference type="Pfam" id="PF07524">
    <property type="entry name" value="Bromo_TP"/>
    <property type="match status" value="1"/>
</dbReference>
<accession>A0A7N0VAX1</accession>
<dbReference type="Gramene" id="Kaladp0515s0126.2.v1.1">
    <property type="protein sequence ID" value="Kaladp0515s0126.2.v1.1.CDS.1"/>
    <property type="gene ID" value="Kaladp0515s0126.v1.1"/>
</dbReference>
<dbReference type="Proteomes" id="UP000594263">
    <property type="component" value="Unplaced"/>
</dbReference>
<dbReference type="InterPro" id="IPR006565">
    <property type="entry name" value="BTP"/>
</dbReference>
<dbReference type="GO" id="GO:0005669">
    <property type="term" value="C:transcription factor TFIID complex"/>
    <property type="evidence" value="ECO:0007669"/>
    <property type="project" value="InterPro"/>
</dbReference>
<keyword evidence="4" id="KW-0805">Transcription regulation</keyword>
<evidence type="ECO:0000256" key="6">
    <source>
        <dbReference type="ARBA" id="ARBA00023242"/>
    </source>
</evidence>
<dbReference type="OMA" id="QFLEECG"/>
<dbReference type="Gene3D" id="1.10.20.10">
    <property type="entry name" value="Histone, subunit A"/>
    <property type="match status" value="1"/>
</dbReference>
<keyword evidence="9" id="KW-1185">Reference proteome</keyword>
<evidence type="ECO:0000256" key="4">
    <source>
        <dbReference type="ARBA" id="ARBA00023015"/>
    </source>
</evidence>
<dbReference type="InterPro" id="IPR009072">
    <property type="entry name" value="Histone-fold"/>
</dbReference>
<evidence type="ECO:0000313" key="8">
    <source>
        <dbReference type="EnsemblPlants" id="Kaladp0515s0126.1.v1.1.CDS.1"/>
    </source>
</evidence>
<dbReference type="PANTHER" id="PTHR46338:SF1">
    <property type="entry name" value="TRANSCRIPTION INITIATION FACTOR TFIID SUBUNIT 8"/>
    <property type="match status" value="1"/>
</dbReference>
<keyword evidence="6" id="KW-0539">Nucleus</keyword>
<feature type="domain" description="Bromodomain associated" evidence="7">
    <location>
        <begin position="21"/>
        <end position="97"/>
    </location>
</feature>
<proteinExistence type="inferred from homology"/>
<evidence type="ECO:0000313" key="9">
    <source>
        <dbReference type="Proteomes" id="UP000594263"/>
    </source>
</evidence>
<dbReference type="EnsemblPlants" id="Kaladp0515s0126.1.v1.1">
    <property type="protein sequence ID" value="Kaladp0515s0126.1.v1.1.CDS.1"/>
    <property type="gene ID" value="Kaladp0515s0126.v1.1"/>
</dbReference>
<dbReference type="SMART" id="SM00576">
    <property type="entry name" value="BTP"/>
    <property type="match status" value="1"/>
</dbReference>
<keyword evidence="5" id="KW-0804">Transcription</keyword>
<name>A0A7N0VAX1_KALFE</name>
<dbReference type="GO" id="GO:0046982">
    <property type="term" value="F:protein heterodimerization activity"/>
    <property type="evidence" value="ECO:0007669"/>
    <property type="project" value="InterPro"/>
</dbReference>
<dbReference type="InterPro" id="IPR037818">
    <property type="entry name" value="TAF8"/>
</dbReference>
<evidence type="ECO:0000256" key="5">
    <source>
        <dbReference type="ARBA" id="ARBA00023163"/>
    </source>
</evidence>
<sequence>MSHGENSGDRVWTQSRRAEPDDYARTVSRVSAAQICEGVGFQSCQDSALDALAEVVVRYVRDLGRVAASHANLAGRTDCNVFDVVRGLEDLGLGRGFSGGSSVSHCLSGSGVVKDLVEYVGSNEDVPFALPLPWFPVVVERSKVPSFAEMEEKPAGKHIPDWLPAFPDPHTYVHTPMWNERKSDPRQDKVEQVRQRRKAERALLGLQQRLNISGSAGLSSAVSDLVESKEVKMNGSSSSLVKPLQLGWKNVSLIESADNSSDEAVRDKNPVTVLEAFAPAIEAAKSGICELGDGEHKGLSDKRPLVFLKFGSGRKLLGRPSILSLHSQSHKRRRTSLLGRDDERDDKKRRAELILRHSMENPQELTQL</sequence>